<dbReference type="AlphaFoldDB" id="A0A6A6EC07"/>
<protein>
    <recommendedName>
        <fullName evidence="2">Nephrocystin 3-like N-terminal domain-containing protein</fullName>
    </recommendedName>
</protein>
<dbReference type="Pfam" id="PF24883">
    <property type="entry name" value="NPHP3_N"/>
    <property type="match status" value="1"/>
</dbReference>
<dbReference type="PANTHER" id="PTHR40619">
    <property type="entry name" value="FUNGAL STAND N-TERMINAL GOODBYE DOMAIN-CONTAINING PROTEIN"/>
    <property type="match status" value="1"/>
</dbReference>
<keyword evidence="1" id="KW-0677">Repeat</keyword>
<dbReference type="PANTHER" id="PTHR40619:SF3">
    <property type="entry name" value="FUNGAL STAND N-TERMINAL GOODBYE DOMAIN-CONTAINING PROTEIN"/>
    <property type="match status" value="1"/>
</dbReference>
<sequence length="311" mass="35606">MRNLLQCVEEAMLSNPRLHPQTGQLLQLQYAQPPAQKRKTISRRSLCESILRYEGKIPWADLTTIMHRGSELSLREQDRIVYVIESQALRNWLLNPKNAVLLIRGNSEDLDSGASAMSFVAAHVIQSTRQVQKSRLLCLHWFAGQHRNVRNDADANVHGIMRSLIGQLLHMYNEFDLYFIKRSTAIAIRENDLKVLCDVFDELIFQLPEKTVTFCVIDWLACLEYHQKEDVQFLLDRLRAIARHASGKESLFKLLLTHAGGTFWATAMFDGPGEILDVPEDGDGNRMGFNKLMWDAKVSNKIGHLAVRLKR</sequence>
<keyword evidence="4" id="KW-1185">Reference proteome</keyword>
<dbReference type="InterPro" id="IPR056884">
    <property type="entry name" value="NPHP3-like_N"/>
</dbReference>
<accession>A0A6A6EC07</accession>
<dbReference type="EMBL" id="ML994620">
    <property type="protein sequence ID" value="KAF2189527.1"/>
    <property type="molecule type" value="Genomic_DNA"/>
</dbReference>
<proteinExistence type="predicted"/>
<reference evidence="3" key="1">
    <citation type="journal article" date="2020" name="Stud. Mycol.">
        <title>101 Dothideomycetes genomes: a test case for predicting lifestyles and emergence of pathogens.</title>
        <authorList>
            <person name="Haridas S."/>
            <person name="Albert R."/>
            <person name="Binder M."/>
            <person name="Bloem J."/>
            <person name="Labutti K."/>
            <person name="Salamov A."/>
            <person name="Andreopoulos B."/>
            <person name="Baker S."/>
            <person name="Barry K."/>
            <person name="Bills G."/>
            <person name="Bluhm B."/>
            <person name="Cannon C."/>
            <person name="Castanera R."/>
            <person name="Culley D."/>
            <person name="Daum C."/>
            <person name="Ezra D."/>
            <person name="Gonzalez J."/>
            <person name="Henrissat B."/>
            <person name="Kuo A."/>
            <person name="Liang C."/>
            <person name="Lipzen A."/>
            <person name="Lutzoni F."/>
            <person name="Magnuson J."/>
            <person name="Mondo S."/>
            <person name="Nolan M."/>
            <person name="Ohm R."/>
            <person name="Pangilinan J."/>
            <person name="Park H.-J."/>
            <person name="Ramirez L."/>
            <person name="Alfaro M."/>
            <person name="Sun H."/>
            <person name="Tritt A."/>
            <person name="Yoshinaga Y."/>
            <person name="Zwiers L.-H."/>
            <person name="Turgeon B."/>
            <person name="Goodwin S."/>
            <person name="Spatafora J."/>
            <person name="Crous P."/>
            <person name="Grigoriev I."/>
        </authorList>
    </citation>
    <scope>NUCLEOTIDE SEQUENCE</scope>
    <source>
        <strain evidence="3">CBS 207.26</strain>
    </source>
</reference>
<name>A0A6A6EC07_9PEZI</name>
<dbReference type="Proteomes" id="UP000800200">
    <property type="component" value="Unassembled WGS sequence"/>
</dbReference>
<evidence type="ECO:0000313" key="4">
    <source>
        <dbReference type="Proteomes" id="UP000800200"/>
    </source>
</evidence>
<organism evidence="3 4">
    <name type="scientific">Zopfia rhizophila CBS 207.26</name>
    <dbReference type="NCBI Taxonomy" id="1314779"/>
    <lineage>
        <taxon>Eukaryota</taxon>
        <taxon>Fungi</taxon>
        <taxon>Dikarya</taxon>
        <taxon>Ascomycota</taxon>
        <taxon>Pezizomycotina</taxon>
        <taxon>Dothideomycetes</taxon>
        <taxon>Dothideomycetes incertae sedis</taxon>
        <taxon>Zopfiaceae</taxon>
        <taxon>Zopfia</taxon>
    </lineage>
</organism>
<evidence type="ECO:0000313" key="3">
    <source>
        <dbReference type="EMBL" id="KAF2189527.1"/>
    </source>
</evidence>
<feature type="domain" description="Nephrocystin 3-like N-terminal" evidence="2">
    <location>
        <begin position="84"/>
        <end position="244"/>
    </location>
</feature>
<gene>
    <name evidence="3" type="ORF">K469DRAFT_625227</name>
</gene>
<dbReference type="OrthoDB" id="5419927at2759"/>
<evidence type="ECO:0000259" key="2">
    <source>
        <dbReference type="Pfam" id="PF24883"/>
    </source>
</evidence>
<evidence type="ECO:0000256" key="1">
    <source>
        <dbReference type="ARBA" id="ARBA00022737"/>
    </source>
</evidence>